<keyword evidence="13" id="KW-1185">Reference proteome</keyword>
<dbReference type="FunFam" id="3.50.30.30:FF:000003">
    <property type="entry name" value="E3 ubiquitin-protein ligase RNF128"/>
    <property type="match status" value="1"/>
</dbReference>
<feature type="signal peptide" evidence="10">
    <location>
        <begin position="1"/>
        <end position="25"/>
    </location>
</feature>
<comment type="subcellular location">
    <subcellularLocation>
        <location evidence="1">Membrane</location>
    </subcellularLocation>
</comment>
<evidence type="ECO:0000259" key="11">
    <source>
        <dbReference type="PROSITE" id="PS50089"/>
    </source>
</evidence>
<evidence type="ECO:0000256" key="1">
    <source>
        <dbReference type="ARBA" id="ARBA00004370"/>
    </source>
</evidence>
<dbReference type="InterPro" id="IPR003137">
    <property type="entry name" value="PA_domain"/>
</dbReference>
<evidence type="ECO:0000256" key="3">
    <source>
        <dbReference type="ARBA" id="ARBA00022723"/>
    </source>
</evidence>
<dbReference type="PROSITE" id="PS50089">
    <property type="entry name" value="ZF_RING_2"/>
    <property type="match status" value="1"/>
</dbReference>
<keyword evidence="2 9" id="KW-0812">Transmembrane</keyword>
<dbReference type="Pfam" id="PF13639">
    <property type="entry name" value="zf-RING_2"/>
    <property type="match status" value="1"/>
</dbReference>
<dbReference type="InterPro" id="IPR001841">
    <property type="entry name" value="Znf_RING"/>
</dbReference>
<dbReference type="GO" id="GO:0016020">
    <property type="term" value="C:membrane"/>
    <property type="evidence" value="ECO:0007669"/>
    <property type="project" value="UniProtKB-SubCell"/>
</dbReference>
<dbReference type="AlphaFoldDB" id="A0A8C4U5Z1"/>
<feature type="transmembrane region" description="Helical" evidence="9">
    <location>
        <begin position="189"/>
        <end position="212"/>
    </location>
</feature>
<keyword evidence="10" id="KW-0732">Signal</keyword>
<evidence type="ECO:0000313" key="13">
    <source>
        <dbReference type="Proteomes" id="UP000694562"/>
    </source>
</evidence>
<dbReference type="PANTHER" id="PTHR16200">
    <property type="entry name" value="RING ZINC FINGER"/>
    <property type="match status" value="1"/>
</dbReference>
<accession>A0A8C4U5Z1</accession>
<organism evidence="12 13">
    <name type="scientific">Falco tinnunculus</name>
    <name type="common">Common kestrel</name>
    <dbReference type="NCBI Taxonomy" id="100819"/>
    <lineage>
        <taxon>Eukaryota</taxon>
        <taxon>Metazoa</taxon>
        <taxon>Chordata</taxon>
        <taxon>Craniata</taxon>
        <taxon>Vertebrata</taxon>
        <taxon>Euteleostomi</taxon>
        <taxon>Archelosauria</taxon>
        <taxon>Archosauria</taxon>
        <taxon>Dinosauria</taxon>
        <taxon>Saurischia</taxon>
        <taxon>Theropoda</taxon>
        <taxon>Coelurosauria</taxon>
        <taxon>Aves</taxon>
        <taxon>Neognathae</taxon>
        <taxon>Neoaves</taxon>
        <taxon>Telluraves</taxon>
        <taxon>Australaves</taxon>
        <taxon>Falconiformes</taxon>
        <taxon>Falconidae</taxon>
        <taxon>Falco</taxon>
    </lineage>
</organism>
<dbReference type="Ensembl" id="ENSFTIT00000007238.1">
    <property type="protein sequence ID" value="ENSFTIP00000006932.1"/>
    <property type="gene ID" value="ENSFTIG00000004735.1"/>
</dbReference>
<dbReference type="SMART" id="SM00184">
    <property type="entry name" value="RING"/>
    <property type="match status" value="1"/>
</dbReference>
<dbReference type="Gene3D" id="3.50.30.30">
    <property type="match status" value="1"/>
</dbReference>
<evidence type="ECO:0000256" key="8">
    <source>
        <dbReference type="PROSITE-ProRule" id="PRU00175"/>
    </source>
</evidence>
<evidence type="ECO:0000256" key="7">
    <source>
        <dbReference type="ARBA" id="ARBA00023136"/>
    </source>
</evidence>
<evidence type="ECO:0000256" key="4">
    <source>
        <dbReference type="ARBA" id="ARBA00022771"/>
    </source>
</evidence>
<evidence type="ECO:0000256" key="5">
    <source>
        <dbReference type="ARBA" id="ARBA00022833"/>
    </source>
</evidence>
<keyword evidence="6 9" id="KW-1133">Transmembrane helix</keyword>
<evidence type="ECO:0000313" key="12">
    <source>
        <dbReference type="Ensembl" id="ENSFTIP00000006932.1"/>
    </source>
</evidence>
<feature type="domain" description="RING-type" evidence="11">
    <location>
        <begin position="261"/>
        <end position="301"/>
    </location>
</feature>
<evidence type="ECO:0000256" key="2">
    <source>
        <dbReference type="ARBA" id="ARBA00022692"/>
    </source>
</evidence>
<keyword evidence="3" id="KW-0479">Metal-binding</keyword>
<reference evidence="12" key="1">
    <citation type="submission" date="2025-08" db="UniProtKB">
        <authorList>
            <consortium name="Ensembl"/>
        </authorList>
    </citation>
    <scope>IDENTIFICATION</scope>
</reference>
<protein>
    <submittedName>
        <fullName evidence="12">Ring finger protein 128</fullName>
    </submittedName>
</protein>
<keyword evidence="5" id="KW-0862">Zinc</keyword>
<dbReference type="GO" id="GO:0008270">
    <property type="term" value="F:zinc ion binding"/>
    <property type="evidence" value="ECO:0007669"/>
    <property type="project" value="UniProtKB-KW"/>
</dbReference>
<dbReference type="InterPro" id="IPR046450">
    <property type="entry name" value="PA_dom_sf"/>
</dbReference>
<dbReference type="Proteomes" id="UP000694562">
    <property type="component" value="Unplaced"/>
</dbReference>
<sequence length="403" mass="43312">MPSGSALLAVAALLCASPGPRGAAAAAWSAWLNVSWEDGADRNRSGWEASESGLYGQDSPLQAAAGVLVLPDDRDSFNACSASTNFSGAPAGGGDAPGWLALIQRGGGCSFADKIRLATDRGAAAAVIYNYRGTGNEVLPMSHHGAKSIVAIMIGNLKGMEILHLIESGMKVTMVIQVGKKHGPWMNQYAIFFISVSFFIVTAAAAIGYFILRSARRFRIARAQSRTQRQLKARAKMAISRLQLRTVKEGDEETGPDGGNCAVCLDPYKPKEVVRVLICNHLFHKDCIDPWLLEHRTCPMCICDILKVLDIEVVLEEEGIEPVQATVFNRTTDVPEVNAEGNHSGTVVQEVNATVPEERAPSENDDVCLVNNESQAPAVNVFPHADNLSFEADETHVSRVLST</sequence>
<dbReference type="OrthoDB" id="5357315at2759"/>
<dbReference type="InterPro" id="IPR013083">
    <property type="entry name" value="Znf_RING/FYVE/PHD"/>
</dbReference>
<evidence type="ECO:0000256" key="9">
    <source>
        <dbReference type="SAM" id="Phobius"/>
    </source>
</evidence>
<dbReference type="Pfam" id="PF02225">
    <property type="entry name" value="PA"/>
    <property type="match status" value="1"/>
</dbReference>
<dbReference type="FunFam" id="3.30.40.10:FF:000009">
    <property type="entry name" value="E3 ubiquitin-protein ligase RNF130"/>
    <property type="match status" value="1"/>
</dbReference>
<evidence type="ECO:0000256" key="10">
    <source>
        <dbReference type="SAM" id="SignalP"/>
    </source>
</evidence>
<name>A0A8C4U5Z1_FALTI</name>
<evidence type="ECO:0000256" key="6">
    <source>
        <dbReference type="ARBA" id="ARBA00022989"/>
    </source>
</evidence>
<dbReference type="SUPFAM" id="SSF52025">
    <property type="entry name" value="PA domain"/>
    <property type="match status" value="1"/>
</dbReference>
<feature type="chain" id="PRO_5034489488" evidence="10">
    <location>
        <begin position="26"/>
        <end position="403"/>
    </location>
</feature>
<proteinExistence type="predicted"/>
<dbReference type="SUPFAM" id="SSF57850">
    <property type="entry name" value="RING/U-box"/>
    <property type="match status" value="1"/>
</dbReference>
<dbReference type="CDD" id="cd02122">
    <property type="entry name" value="PA_GRAIL_like"/>
    <property type="match status" value="1"/>
</dbReference>
<reference evidence="12" key="2">
    <citation type="submission" date="2025-09" db="UniProtKB">
        <authorList>
            <consortium name="Ensembl"/>
        </authorList>
    </citation>
    <scope>IDENTIFICATION</scope>
</reference>
<dbReference type="InterPro" id="IPR051073">
    <property type="entry name" value="ZNRF3_Arkadia_E3_ligases"/>
</dbReference>
<keyword evidence="7 9" id="KW-0472">Membrane</keyword>
<dbReference type="Gene3D" id="3.30.40.10">
    <property type="entry name" value="Zinc/RING finger domain, C3HC4 (zinc finger)"/>
    <property type="match status" value="1"/>
</dbReference>
<keyword evidence="4 8" id="KW-0863">Zinc-finger</keyword>
<dbReference type="CDD" id="cd16802">
    <property type="entry name" value="RING-H2_RNF128-like"/>
    <property type="match status" value="1"/>
</dbReference>